<accession>A0A6J5LAL3</accession>
<feature type="compositionally biased region" description="Polar residues" evidence="1">
    <location>
        <begin position="192"/>
        <end position="206"/>
    </location>
</feature>
<name>A0A6J5LAL3_9CAUD</name>
<reference evidence="2" key="1">
    <citation type="submission" date="2020-04" db="EMBL/GenBank/DDBJ databases">
        <authorList>
            <person name="Chiriac C."/>
            <person name="Salcher M."/>
            <person name="Ghai R."/>
            <person name="Kavagutti S V."/>
        </authorList>
    </citation>
    <scope>NUCLEOTIDE SEQUENCE</scope>
</reference>
<proteinExistence type="predicted"/>
<feature type="compositionally biased region" description="Low complexity" evidence="1">
    <location>
        <begin position="208"/>
        <end position="218"/>
    </location>
</feature>
<protein>
    <submittedName>
        <fullName evidence="2">Uncharacterized protein</fullName>
    </submittedName>
</protein>
<sequence>MALGFSYGGSGGGADFLPIVKFDARAGRFFRVDREDGVSTPHDITRSFKAVFDFENLEVGWISFNAGSAPDFQMVPFGTDRGPKPSENHKGGIRMSVKLSGECGGDCRELAGTSGAMMKGIDLLHDEYLAGAPANPGKLPVVVLEDTIPIESGSGTKKSTNYQPVFKIAGWVKRPSGLNETAAPQADKFIQPSMNAPKSPPSTGSTRAAPPALKAAAPADDEDFG</sequence>
<gene>
    <name evidence="2" type="ORF">UFOVP120_54</name>
</gene>
<evidence type="ECO:0000313" key="2">
    <source>
        <dbReference type="EMBL" id="CAB4131045.1"/>
    </source>
</evidence>
<organism evidence="2">
    <name type="scientific">uncultured Caudovirales phage</name>
    <dbReference type="NCBI Taxonomy" id="2100421"/>
    <lineage>
        <taxon>Viruses</taxon>
        <taxon>Duplodnaviria</taxon>
        <taxon>Heunggongvirae</taxon>
        <taxon>Uroviricota</taxon>
        <taxon>Caudoviricetes</taxon>
        <taxon>Peduoviridae</taxon>
        <taxon>Maltschvirus</taxon>
        <taxon>Maltschvirus maltsch</taxon>
    </lineage>
</organism>
<dbReference type="EMBL" id="LR796242">
    <property type="protein sequence ID" value="CAB4131045.1"/>
    <property type="molecule type" value="Genomic_DNA"/>
</dbReference>
<evidence type="ECO:0000256" key="1">
    <source>
        <dbReference type="SAM" id="MobiDB-lite"/>
    </source>
</evidence>
<feature type="region of interest" description="Disordered" evidence="1">
    <location>
        <begin position="185"/>
        <end position="225"/>
    </location>
</feature>